<dbReference type="GO" id="GO:0003677">
    <property type="term" value="F:DNA binding"/>
    <property type="evidence" value="ECO:0007669"/>
    <property type="project" value="InterPro"/>
</dbReference>
<dbReference type="AlphaFoldDB" id="A0A0F8YS76"/>
<sequence>NEPEERMSFVKKVQKQNALPLFIRDMERVKVQGEYSEIPVCDREITICDSIDSAMYNLRQLREESMIGVDIETIRTPTRPLVWCIGFAPVPEKASVIPFIKRGQLVWTAQEESYILKAISEFFLNSRSLKIFQNGGFDLSILGRYYGLRLAPNSYADTMWCFQATYPYLKKALEVLTSIYTWEPYYKDDGKYWDGRRISDEAQFIYNGRDCCVTREIWPQVERDARTVGTWKAYQTHMKVSPSLIGKMIKGVRFDEGTQKELAETFTAKADTAQTLINTETGMEINLNSAPQKVRLLYGFMGLPMQYSHKTKKPTTDKDAINRLRKKYPKDKILKAISDYQHYSKLISTYTSMKGELDGRVRTSYGWVSTFRLNSSESHFGGGGNLQNIPVRTEEGRLIRKLFIPDPGFVLLA</sequence>
<name>A0A0F8YS76_9ZZZZ</name>
<dbReference type="GO" id="GO:0003887">
    <property type="term" value="F:DNA-directed DNA polymerase activity"/>
    <property type="evidence" value="ECO:0007669"/>
    <property type="project" value="InterPro"/>
</dbReference>
<dbReference type="InterPro" id="IPR043502">
    <property type="entry name" value="DNA/RNA_pol_sf"/>
</dbReference>
<dbReference type="InterPro" id="IPR002298">
    <property type="entry name" value="DNA_polymerase_A"/>
</dbReference>
<dbReference type="InterPro" id="IPR002562">
    <property type="entry name" value="3'-5'_exonuclease_dom"/>
</dbReference>
<evidence type="ECO:0000259" key="3">
    <source>
        <dbReference type="Pfam" id="PF01612"/>
    </source>
</evidence>
<dbReference type="Gene3D" id="3.30.420.10">
    <property type="entry name" value="Ribonuclease H-like superfamily/Ribonuclease H"/>
    <property type="match status" value="1"/>
</dbReference>
<dbReference type="SUPFAM" id="SSF53098">
    <property type="entry name" value="Ribonuclease H-like"/>
    <property type="match status" value="1"/>
</dbReference>
<protein>
    <recommendedName>
        <fullName evidence="5">3'-5' exonuclease domain-containing protein</fullName>
    </recommendedName>
</protein>
<evidence type="ECO:0000259" key="2">
    <source>
        <dbReference type="Pfam" id="PF00476"/>
    </source>
</evidence>
<dbReference type="InterPro" id="IPR012337">
    <property type="entry name" value="RNaseH-like_sf"/>
</dbReference>
<dbReference type="PANTHER" id="PTHR10133">
    <property type="entry name" value="DNA POLYMERASE I"/>
    <property type="match status" value="1"/>
</dbReference>
<evidence type="ECO:0000256" key="1">
    <source>
        <dbReference type="ARBA" id="ARBA00022705"/>
    </source>
</evidence>
<dbReference type="InterPro" id="IPR001098">
    <property type="entry name" value="DNA-dir_DNA_pol_A_palm_dom"/>
</dbReference>
<feature type="non-terminal residue" evidence="4">
    <location>
        <position position="413"/>
    </location>
</feature>
<feature type="domain" description="DNA-directed DNA polymerase family A palm" evidence="2">
    <location>
        <begin position="260"/>
        <end position="412"/>
    </location>
</feature>
<dbReference type="GO" id="GO:0008408">
    <property type="term" value="F:3'-5' exonuclease activity"/>
    <property type="evidence" value="ECO:0007669"/>
    <property type="project" value="InterPro"/>
</dbReference>
<evidence type="ECO:0008006" key="5">
    <source>
        <dbReference type="Google" id="ProtNLM"/>
    </source>
</evidence>
<dbReference type="InterPro" id="IPR036397">
    <property type="entry name" value="RNaseH_sf"/>
</dbReference>
<dbReference type="EMBL" id="LAZR01051848">
    <property type="protein sequence ID" value="KKK84288.1"/>
    <property type="molecule type" value="Genomic_DNA"/>
</dbReference>
<dbReference type="Pfam" id="PF01612">
    <property type="entry name" value="DNA_pol_A_exo1"/>
    <property type="match status" value="1"/>
</dbReference>
<evidence type="ECO:0000313" key="4">
    <source>
        <dbReference type="EMBL" id="KKK84288.1"/>
    </source>
</evidence>
<keyword evidence="1" id="KW-0235">DNA replication</keyword>
<feature type="non-terminal residue" evidence="4">
    <location>
        <position position="1"/>
    </location>
</feature>
<dbReference type="Pfam" id="PF00476">
    <property type="entry name" value="DNA_pol_A"/>
    <property type="match status" value="1"/>
</dbReference>
<reference evidence="4" key="1">
    <citation type="journal article" date="2015" name="Nature">
        <title>Complex archaea that bridge the gap between prokaryotes and eukaryotes.</title>
        <authorList>
            <person name="Spang A."/>
            <person name="Saw J.H."/>
            <person name="Jorgensen S.L."/>
            <person name="Zaremba-Niedzwiedzka K."/>
            <person name="Martijn J."/>
            <person name="Lind A.E."/>
            <person name="van Eijk R."/>
            <person name="Schleper C."/>
            <person name="Guy L."/>
            <person name="Ettema T.J."/>
        </authorList>
    </citation>
    <scope>NUCLEOTIDE SEQUENCE</scope>
</reference>
<feature type="domain" description="3'-5' exonuclease" evidence="3">
    <location>
        <begin position="56"/>
        <end position="221"/>
    </location>
</feature>
<dbReference type="Gene3D" id="1.20.1060.10">
    <property type="entry name" value="Taq DNA Polymerase, Chain T, domain 4"/>
    <property type="match status" value="1"/>
</dbReference>
<dbReference type="Gene3D" id="3.30.70.370">
    <property type="match status" value="1"/>
</dbReference>
<dbReference type="SUPFAM" id="SSF56672">
    <property type="entry name" value="DNA/RNA polymerases"/>
    <property type="match status" value="1"/>
</dbReference>
<accession>A0A0F8YS76</accession>
<comment type="caution">
    <text evidence="4">The sequence shown here is derived from an EMBL/GenBank/DDBJ whole genome shotgun (WGS) entry which is preliminary data.</text>
</comment>
<dbReference type="PANTHER" id="PTHR10133:SF27">
    <property type="entry name" value="DNA POLYMERASE NU"/>
    <property type="match status" value="1"/>
</dbReference>
<organism evidence="4">
    <name type="scientific">marine sediment metagenome</name>
    <dbReference type="NCBI Taxonomy" id="412755"/>
    <lineage>
        <taxon>unclassified sequences</taxon>
        <taxon>metagenomes</taxon>
        <taxon>ecological metagenomes</taxon>
    </lineage>
</organism>
<dbReference type="GO" id="GO:0006302">
    <property type="term" value="P:double-strand break repair"/>
    <property type="evidence" value="ECO:0007669"/>
    <property type="project" value="TreeGrafter"/>
</dbReference>
<proteinExistence type="predicted"/>
<dbReference type="GO" id="GO:0006261">
    <property type="term" value="P:DNA-templated DNA replication"/>
    <property type="evidence" value="ECO:0007669"/>
    <property type="project" value="InterPro"/>
</dbReference>
<gene>
    <name evidence="4" type="ORF">LCGC14_2784870</name>
</gene>